<feature type="domain" description="EGF-like" evidence="8">
    <location>
        <begin position="388"/>
        <end position="424"/>
    </location>
</feature>
<dbReference type="FunFam" id="2.10.25.10:FF:000279">
    <property type="entry name" value="Neurogenic locus notch 1"/>
    <property type="match status" value="1"/>
</dbReference>
<dbReference type="SUPFAM" id="SSF57184">
    <property type="entry name" value="Growth factor receptor domain"/>
    <property type="match status" value="1"/>
</dbReference>
<evidence type="ECO:0000256" key="2">
    <source>
        <dbReference type="ARBA" id="ARBA00022729"/>
    </source>
</evidence>
<keyword evidence="5" id="KW-0325">Glycoprotein</keyword>
<dbReference type="InterPro" id="IPR051022">
    <property type="entry name" value="Notch_Cell-Fate_Det"/>
</dbReference>
<evidence type="ECO:0000256" key="3">
    <source>
        <dbReference type="ARBA" id="ARBA00022737"/>
    </source>
</evidence>
<proteinExistence type="predicted"/>
<sequence>MNVICWKIIRVKSGMFFFYFSLVLIPLKSYGLNETGQNFPSVTCPNKLPLPKGYVEWTDNPEKVISVEWMYGKHICESFPTCHHLGNEIESLSPQLMPVEIQPGVRLRFYPSRKINESIAFQYFKVDNNSFEICQTSGGKPLVGERTSEDVYIELKDMDYGSNYFLAEMTPELIYKCKYGLKLNVTVKKNDCQEPKMKDACWKRGRCVTHRTQKSYTCQCCPGWTGKYCEDKDACVSSPCLNDGKCLDHYGDPTGKKYNCSCKLGFTGENCESHVNNLCDKQPCLHNATCVGNRTYFECNCPPAFKGDHCEVDRNDCYSNPCINGLCIDKADAYQCYCMPGYSGRNCEINLQKCVSSPCQNGGHCSQIGSGYECFCPNGFTGEKCEIKVDLCKPSPCKNEEDCVDLGKEFKCICKNGWTGNLCEINVNECESYPCKNGGKCKDLEASFECLCFHGFSGELCEDFDVSTVGNEVSKGTFPSKINHLVIIAGTLGGAVLLAVIILSVCYFKTHGTSQIRAWKQRYFAYERHENSTSQVSENPRMKDMYNSRLSADAIYEATSINYSDNSLNTPLVKSLKAKRI</sequence>
<dbReference type="PROSITE" id="PS50026">
    <property type="entry name" value="EGF_3"/>
    <property type="match status" value="7"/>
</dbReference>
<evidence type="ECO:0000256" key="4">
    <source>
        <dbReference type="ARBA" id="ARBA00023157"/>
    </source>
</evidence>
<feature type="transmembrane region" description="Helical" evidence="7">
    <location>
        <begin position="485"/>
        <end position="508"/>
    </location>
</feature>
<dbReference type="EMBL" id="CAJFCJ010000015">
    <property type="protein sequence ID" value="CAD5121801.1"/>
    <property type="molecule type" value="Genomic_DNA"/>
</dbReference>
<evidence type="ECO:0000256" key="7">
    <source>
        <dbReference type="SAM" id="Phobius"/>
    </source>
</evidence>
<dbReference type="Proteomes" id="UP000549394">
    <property type="component" value="Unassembled WGS sequence"/>
</dbReference>
<feature type="disulfide bond" evidence="6">
    <location>
        <begin position="201"/>
        <end position="218"/>
    </location>
</feature>
<dbReference type="SMART" id="SM00179">
    <property type="entry name" value="EGF_CA"/>
    <property type="match status" value="7"/>
</dbReference>
<dbReference type="InterPro" id="IPR013032">
    <property type="entry name" value="EGF-like_CS"/>
</dbReference>
<dbReference type="InterPro" id="IPR009030">
    <property type="entry name" value="Growth_fac_rcpt_cys_sf"/>
</dbReference>
<dbReference type="InterPro" id="IPR000152">
    <property type="entry name" value="EGF-type_Asp/Asn_hydroxyl_site"/>
</dbReference>
<dbReference type="PANTHER" id="PTHR24049:SF22">
    <property type="entry name" value="DROSOPHILA CRUMBS HOMOLOG"/>
    <property type="match status" value="1"/>
</dbReference>
<dbReference type="GO" id="GO:0005509">
    <property type="term" value="F:calcium ion binding"/>
    <property type="evidence" value="ECO:0007669"/>
    <property type="project" value="InterPro"/>
</dbReference>
<dbReference type="AlphaFoldDB" id="A0A7I8VZX6"/>
<gene>
    <name evidence="9" type="ORF">DGYR_LOCUS9708</name>
</gene>
<keyword evidence="7" id="KW-0472">Membrane</keyword>
<comment type="caution">
    <text evidence="9">The sequence shown here is derived from an EMBL/GenBank/DDBJ whole genome shotgun (WGS) entry which is preliminary data.</text>
</comment>
<keyword evidence="3" id="KW-0677">Repeat</keyword>
<dbReference type="FunFam" id="2.10.25.10:FF:000031">
    <property type="entry name" value="neurogenic locus notch homolog protein 3"/>
    <property type="match status" value="1"/>
</dbReference>
<dbReference type="GO" id="GO:0007157">
    <property type="term" value="P:heterophilic cell-cell adhesion via plasma membrane cell adhesion molecules"/>
    <property type="evidence" value="ECO:0007669"/>
    <property type="project" value="TreeGrafter"/>
</dbReference>
<feature type="domain" description="EGF-like" evidence="8">
    <location>
        <begin position="275"/>
        <end position="311"/>
    </location>
</feature>
<dbReference type="SUPFAM" id="SSF57196">
    <property type="entry name" value="EGF/Laminin"/>
    <property type="match status" value="4"/>
</dbReference>
<dbReference type="GO" id="GO:0045197">
    <property type="term" value="P:establishment or maintenance of epithelial cell apical/basal polarity"/>
    <property type="evidence" value="ECO:0007669"/>
    <property type="project" value="TreeGrafter"/>
</dbReference>
<dbReference type="FunFam" id="2.10.25.10:FF:000321">
    <property type="entry name" value="Protein delta homolog 1"/>
    <property type="match status" value="1"/>
</dbReference>
<feature type="disulfide bond" evidence="6">
    <location>
        <begin position="317"/>
        <end position="327"/>
    </location>
</feature>
<dbReference type="InterPro" id="IPR000742">
    <property type="entry name" value="EGF"/>
</dbReference>
<feature type="disulfide bond" evidence="6">
    <location>
        <begin position="301"/>
        <end position="310"/>
    </location>
</feature>
<evidence type="ECO:0000313" key="9">
    <source>
        <dbReference type="EMBL" id="CAD5121801.1"/>
    </source>
</evidence>
<feature type="disulfide bond" evidence="6">
    <location>
        <begin position="262"/>
        <end position="271"/>
    </location>
</feature>
<keyword evidence="10" id="KW-1185">Reference proteome</keyword>
<feature type="domain" description="EGF-like" evidence="8">
    <location>
        <begin position="350"/>
        <end position="386"/>
    </location>
</feature>
<evidence type="ECO:0000256" key="6">
    <source>
        <dbReference type="PROSITE-ProRule" id="PRU00076"/>
    </source>
</evidence>
<keyword evidence="2" id="KW-0732">Signal</keyword>
<dbReference type="PROSITE" id="PS00022">
    <property type="entry name" value="EGF_1"/>
    <property type="match status" value="7"/>
</dbReference>
<dbReference type="PROSITE" id="PS00010">
    <property type="entry name" value="ASX_HYDROXYL"/>
    <property type="match status" value="3"/>
</dbReference>
<feature type="domain" description="EGF-like" evidence="8">
    <location>
        <begin position="188"/>
        <end position="230"/>
    </location>
</feature>
<feature type="disulfide bond" evidence="6">
    <location>
        <begin position="414"/>
        <end position="423"/>
    </location>
</feature>
<dbReference type="FunFam" id="2.10.25.10:FF:000066">
    <property type="entry name" value="FAT atypical cadherin 4"/>
    <property type="match status" value="1"/>
</dbReference>
<feature type="domain" description="EGF-like" evidence="8">
    <location>
        <begin position="426"/>
        <end position="462"/>
    </location>
</feature>
<organism evidence="9 10">
    <name type="scientific">Dimorphilus gyrociliatus</name>
    <dbReference type="NCBI Taxonomy" id="2664684"/>
    <lineage>
        <taxon>Eukaryota</taxon>
        <taxon>Metazoa</taxon>
        <taxon>Spiralia</taxon>
        <taxon>Lophotrochozoa</taxon>
        <taxon>Annelida</taxon>
        <taxon>Polychaeta</taxon>
        <taxon>Polychaeta incertae sedis</taxon>
        <taxon>Dinophilidae</taxon>
        <taxon>Dimorphilus</taxon>
    </lineage>
</organism>
<dbReference type="InterPro" id="IPR001881">
    <property type="entry name" value="EGF-like_Ca-bd_dom"/>
</dbReference>
<keyword evidence="7" id="KW-1133">Transmembrane helix</keyword>
<evidence type="ECO:0000256" key="1">
    <source>
        <dbReference type="ARBA" id="ARBA00022536"/>
    </source>
</evidence>
<dbReference type="CDD" id="cd00054">
    <property type="entry name" value="EGF_CA"/>
    <property type="match status" value="6"/>
</dbReference>
<dbReference type="InterPro" id="IPR018097">
    <property type="entry name" value="EGF_Ca-bd_CS"/>
</dbReference>
<dbReference type="PROSITE" id="PS01186">
    <property type="entry name" value="EGF_2"/>
    <property type="match status" value="6"/>
</dbReference>
<evidence type="ECO:0000256" key="5">
    <source>
        <dbReference type="ARBA" id="ARBA00023180"/>
    </source>
</evidence>
<feature type="disulfide bond" evidence="6">
    <location>
        <begin position="338"/>
        <end position="347"/>
    </location>
</feature>
<keyword evidence="7" id="KW-0812">Transmembrane</keyword>
<dbReference type="Pfam" id="PF00008">
    <property type="entry name" value="EGF"/>
    <property type="match status" value="5"/>
</dbReference>
<dbReference type="OrthoDB" id="283575at2759"/>
<dbReference type="SMART" id="SM00181">
    <property type="entry name" value="EGF"/>
    <property type="match status" value="7"/>
</dbReference>
<feature type="disulfide bond" evidence="6">
    <location>
        <begin position="220"/>
        <end position="229"/>
    </location>
</feature>
<dbReference type="FunFam" id="2.10.25.10:FF:000012">
    <property type="entry name" value="Delta-like protein"/>
    <property type="match status" value="1"/>
</dbReference>
<reference evidence="9 10" key="1">
    <citation type="submission" date="2020-08" db="EMBL/GenBank/DDBJ databases">
        <authorList>
            <person name="Hejnol A."/>
        </authorList>
    </citation>
    <scope>NUCLEOTIDE SEQUENCE [LARGE SCALE GENOMIC DNA]</scope>
</reference>
<feature type="disulfide bond" evidence="6">
    <location>
        <begin position="376"/>
        <end position="385"/>
    </location>
</feature>
<name>A0A7I8VZX6_9ANNE</name>
<comment type="caution">
    <text evidence="6">Lacks conserved residue(s) required for the propagation of feature annotation.</text>
</comment>
<evidence type="ECO:0000259" key="8">
    <source>
        <dbReference type="PROSITE" id="PS50026"/>
    </source>
</evidence>
<accession>A0A7I8VZX6</accession>
<keyword evidence="4 6" id="KW-1015">Disulfide bond</keyword>
<feature type="disulfide bond" evidence="6">
    <location>
        <begin position="452"/>
        <end position="461"/>
    </location>
</feature>
<dbReference type="GO" id="GO:0005886">
    <property type="term" value="C:plasma membrane"/>
    <property type="evidence" value="ECO:0007669"/>
    <property type="project" value="TreeGrafter"/>
</dbReference>
<dbReference type="PROSITE" id="PS01187">
    <property type="entry name" value="EGF_CA"/>
    <property type="match status" value="2"/>
</dbReference>
<dbReference type="PANTHER" id="PTHR24049">
    <property type="entry name" value="CRUMBS FAMILY MEMBER"/>
    <property type="match status" value="1"/>
</dbReference>
<dbReference type="Gene3D" id="2.10.25.10">
    <property type="entry name" value="Laminin"/>
    <property type="match status" value="7"/>
</dbReference>
<evidence type="ECO:0000313" key="10">
    <source>
        <dbReference type="Proteomes" id="UP000549394"/>
    </source>
</evidence>
<keyword evidence="1 6" id="KW-0245">EGF-like domain</keyword>
<feature type="domain" description="EGF-like" evidence="8">
    <location>
        <begin position="231"/>
        <end position="272"/>
    </location>
</feature>
<feature type="domain" description="EGF-like" evidence="8">
    <location>
        <begin position="313"/>
        <end position="348"/>
    </location>
</feature>
<dbReference type="GO" id="GO:0032991">
    <property type="term" value="C:protein-containing complex"/>
    <property type="evidence" value="ECO:0007669"/>
    <property type="project" value="TreeGrafter"/>
</dbReference>
<protein>
    <submittedName>
        <fullName evidence="9">DgyrCDS10275</fullName>
    </submittedName>
</protein>
<dbReference type="Pfam" id="PF12661">
    <property type="entry name" value="hEGF"/>
    <property type="match status" value="1"/>
</dbReference>